<dbReference type="FunFam" id="3.40.1810.10:FF:000006">
    <property type="entry name" value="Agamous-like MADS-box protein AGL62"/>
    <property type="match status" value="1"/>
</dbReference>
<evidence type="ECO:0000256" key="2">
    <source>
        <dbReference type="ARBA" id="ARBA00023015"/>
    </source>
</evidence>
<dbReference type="InterPro" id="IPR002100">
    <property type="entry name" value="TF_MADSbox"/>
</dbReference>
<keyword evidence="4" id="KW-0804">Transcription</keyword>
<dbReference type="GO" id="GO:0045944">
    <property type="term" value="P:positive regulation of transcription by RNA polymerase II"/>
    <property type="evidence" value="ECO:0007669"/>
    <property type="project" value="InterPro"/>
</dbReference>
<dbReference type="CDD" id="cd00265">
    <property type="entry name" value="MADS_MEF2_like"/>
    <property type="match status" value="1"/>
</dbReference>
<proteinExistence type="predicted"/>
<evidence type="ECO:0000256" key="7">
    <source>
        <dbReference type="SAM" id="MobiDB-lite"/>
    </source>
</evidence>
<dbReference type="Pfam" id="PF00319">
    <property type="entry name" value="SRF-TF"/>
    <property type="match status" value="1"/>
</dbReference>
<keyword evidence="6" id="KW-0175">Coiled coil</keyword>
<dbReference type="Gene3D" id="3.40.1810.10">
    <property type="entry name" value="Transcription factor, MADS-box"/>
    <property type="match status" value="1"/>
</dbReference>
<accession>A0A8T2V2E3</accession>
<keyword evidence="10" id="KW-1185">Reference proteome</keyword>
<dbReference type="GO" id="GO:0005634">
    <property type="term" value="C:nucleus"/>
    <property type="evidence" value="ECO:0007669"/>
    <property type="project" value="UniProtKB-SubCell"/>
</dbReference>
<keyword evidence="3" id="KW-0238">DNA-binding</keyword>
<feature type="domain" description="MADS-box" evidence="8">
    <location>
        <begin position="1"/>
        <end position="61"/>
    </location>
</feature>
<dbReference type="SUPFAM" id="SSF55455">
    <property type="entry name" value="SRF-like"/>
    <property type="match status" value="1"/>
</dbReference>
<evidence type="ECO:0000313" key="10">
    <source>
        <dbReference type="Proteomes" id="UP000825935"/>
    </source>
</evidence>
<dbReference type="PANTHER" id="PTHR11945">
    <property type="entry name" value="MADS BOX PROTEIN"/>
    <property type="match status" value="1"/>
</dbReference>
<dbReference type="AlphaFoldDB" id="A0A8T2V2E3"/>
<evidence type="ECO:0000259" key="8">
    <source>
        <dbReference type="PROSITE" id="PS50066"/>
    </source>
</evidence>
<evidence type="ECO:0000256" key="6">
    <source>
        <dbReference type="SAM" id="Coils"/>
    </source>
</evidence>
<dbReference type="PRINTS" id="PR00404">
    <property type="entry name" value="MADSDOMAIN"/>
</dbReference>
<feature type="region of interest" description="Disordered" evidence="7">
    <location>
        <begin position="560"/>
        <end position="584"/>
    </location>
</feature>
<comment type="subcellular location">
    <subcellularLocation>
        <location evidence="1">Nucleus</location>
    </subcellularLocation>
</comment>
<evidence type="ECO:0000256" key="4">
    <source>
        <dbReference type="ARBA" id="ARBA00023163"/>
    </source>
</evidence>
<evidence type="ECO:0000256" key="1">
    <source>
        <dbReference type="ARBA" id="ARBA00004123"/>
    </source>
</evidence>
<dbReference type="GO" id="GO:0000981">
    <property type="term" value="F:DNA-binding transcription factor activity, RNA polymerase II-specific"/>
    <property type="evidence" value="ECO:0007669"/>
    <property type="project" value="TreeGrafter"/>
</dbReference>
<feature type="coiled-coil region" evidence="6">
    <location>
        <begin position="77"/>
        <end position="115"/>
    </location>
</feature>
<dbReference type="OrthoDB" id="1898716at2759"/>
<gene>
    <name evidence="9" type="ORF">KP509_04G082300</name>
</gene>
<keyword evidence="2" id="KW-0805">Transcription regulation</keyword>
<organism evidence="9 10">
    <name type="scientific">Ceratopteris richardii</name>
    <name type="common">Triangle waterfern</name>
    <dbReference type="NCBI Taxonomy" id="49495"/>
    <lineage>
        <taxon>Eukaryota</taxon>
        <taxon>Viridiplantae</taxon>
        <taxon>Streptophyta</taxon>
        <taxon>Embryophyta</taxon>
        <taxon>Tracheophyta</taxon>
        <taxon>Polypodiopsida</taxon>
        <taxon>Polypodiidae</taxon>
        <taxon>Polypodiales</taxon>
        <taxon>Pteridineae</taxon>
        <taxon>Pteridaceae</taxon>
        <taxon>Parkerioideae</taxon>
        <taxon>Ceratopteris</taxon>
    </lineage>
</organism>
<dbReference type="Proteomes" id="UP000825935">
    <property type="component" value="Chromosome 4"/>
</dbReference>
<dbReference type="EMBL" id="CM035409">
    <property type="protein sequence ID" value="KAH7439925.1"/>
    <property type="molecule type" value="Genomic_DNA"/>
</dbReference>
<evidence type="ECO:0000313" key="9">
    <source>
        <dbReference type="EMBL" id="KAH7439925.1"/>
    </source>
</evidence>
<evidence type="ECO:0000256" key="3">
    <source>
        <dbReference type="ARBA" id="ARBA00023125"/>
    </source>
</evidence>
<name>A0A8T2V2E3_CERRI</name>
<dbReference type="PROSITE" id="PS50066">
    <property type="entry name" value="MADS_BOX_2"/>
    <property type="match status" value="1"/>
</dbReference>
<reference evidence="9" key="1">
    <citation type="submission" date="2021-08" db="EMBL/GenBank/DDBJ databases">
        <title>WGS assembly of Ceratopteris richardii.</title>
        <authorList>
            <person name="Marchant D.B."/>
            <person name="Chen G."/>
            <person name="Jenkins J."/>
            <person name="Shu S."/>
            <person name="Leebens-Mack J."/>
            <person name="Grimwood J."/>
            <person name="Schmutz J."/>
            <person name="Soltis P."/>
            <person name="Soltis D."/>
            <person name="Chen Z.-H."/>
        </authorList>
    </citation>
    <scope>NUCLEOTIDE SEQUENCE</scope>
    <source>
        <strain evidence="9">Whitten #5841</strain>
        <tissue evidence="9">Leaf</tissue>
    </source>
</reference>
<dbReference type="SMART" id="SM00432">
    <property type="entry name" value="MADS"/>
    <property type="match status" value="1"/>
</dbReference>
<dbReference type="PANTHER" id="PTHR11945:SF629">
    <property type="entry name" value="OS02G0164450 PROTEIN"/>
    <property type="match status" value="1"/>
</dbReference>
<evidence type="ECO:0000256" key="5">
    <source>
        <dbReference type="ARBA" id="ARBA00023242"/>
    </source>
</evidence>
<keyword evidence="5" id="KW-0539">Nucleus</keyword>
<comment type="caution">
    <text evidence="9">The sequence shown here is derived from an EMBL/GenBank/DDBJ whole genome shotgun (WGS) entry which is preliminary data.</text>
</comment>
<dbReference type="GO" id="GO:0046983">
    <property type="term" value="F:protein dimerization activity"/>
    <property type="evidence" value="ECO:0007669"/>
    <property type="project" value="InterPro"/>
</dbReference>
<sequence>MGRAKIEIKKIENPSARQVCFSKRRVGLIKKASELSILCGSEVGIIVFSQAGKAFSFGHPCIDYVIDKTLKRPVSVSAEKLEHVRRLEREYNQLLQDLEAEKDRLQTLQQQIADQGFWWEASIDSMGSLDDLRQHAQRLEAFHDMILERARCIHMSLHYPISIPGMFDAGTAPAVASPLGMFGVPCTGMAALLPPPPAPLFLAAPGIPHPASFPTQPLSPLQLHQPNSQRSYLPPFEVAPLQFRAPSTGINLSDHFSAKLAADMDFPHTIQPTSHPVLDIQNLPNLTDTPENSMKKPLTSLLLPMGAGAAPQLEASDSSSSLNQLLPGWQSVEEQMSYGDPFTANDQLTNLIMSDFDGGLSLYNISSSMDDYNLQNLVGINGGCTVNTCTAGGGSKDAYNVESNQHSPYCGDSRAIKEFCSGNGAIGIVKDDDGGSASSNLVPENGVDDEDRNSSDAYANVPDEELPDRDSYYWKQLAAMDKYGSSNSLMKNVVSDSTIAVKEGSSVISTLPSLWPQANGYQIMAANGDLEGCDEAHNSDFCEGAGSVCLSSSSSHYSKLSSTSHSHSHSHSSLGNFADDNDQL</sequence>
<dbReference type="GO" id="GO:0000978">
    <property type="term" value="F:RNA polymerase II cis-regulatory region sequence-specific DNA binding"/>
    <property type="evidence" value="ECO:0007669"/>
    <property type="project" value="TreeGrafter"/>
</dbReference>
<feature type="region of interest" description="Disordered" evidence="7">
    <location>
        <begin position="431"/>
        <end position="465"/>
    </location>
</feature>
<protein>
    <recommendedName>
        <fullName evidence="8">MADS-box domain-containing protein</fullName>
    </recommendedName>
</protein>
<dbReference type="InterPro" id="IPR036879">
    <property type="entry name" value="TF_MADSbox_sf"/>
</dbReference>
<dbReference type="InterPro" id="IPR033896">
    <property type="entry name" value="MEF2-like_N"/>
</dbReference>